<accession>A0A8H2JLU9</accession>
<dbReference type="SUPFAM" id="SSF54637">
    <property type="entry name" value="Thioesterase/thiol ester dehydrase-isomerase"/>
    <property type="match status" value="1"/>
</dbReference>
<dbReference type="EMBL" id="SZVP01000006">
    <property type="protein sequence ID" value="TMM45389.1"/>
    <property type="molecule type" value="Genomic_DNA"/>
</dbReference>
<organism evidence="1 2">
    <name type="scientific">Colwellia ponticola</name>
    <dbReference type="NCBI Taxonomy" id="2304625"/>
    <lineage>
        <taxon>Bacteria</taxon>
        <taxon>Pseudomonadati</taxon>
        <taxon>Pseudomonadota</taxon>
        <taxon>Gammaproteobacteria</taxon>
        <taxon>Alteromonadales</taxon>
        <taxon>Colwelliaceae</taxon>
        <taxon>Colwellia</taxon>
    </lineage>
</organism>
<name>A0A8H2JLU9_9GAMM</name>
<dbReference type="CDD" id="cd03443">
    <property type="entry name" value="PaaI_thioesterase"/>
    <property type="match status" value="1"/>
</dbReference>
<protein>
    <submittedName>
        <fullName evidence="1">DUF4442 domain-containing protein</fullName>
    </submittedName>
</protein>
<dbReference type="Proteomes" id="UP000307702">
    <property type="component" value="Unassembled WGS sequence"/>
</dbReference>
<dbReference type="AlphaFoldDB" id="A0A8H2JLU9"/>
<comment type="caution">
    <text evidence="1">The sequence shown here is derived from an EMBL/GenBank/DDBJ whole genome shotgun (WGS) entry which is preliminary data.</text>
</comment>
<dbReference type="OrthoDB" id="793353at2"/>
<reference evidence="1 2" key="1">
    <citation type="submission" date="2019-05" db="EMBL/GenBank/DDBJ databases">
        <title>Colwellia ponticola sp. nov., isolated from seawater.</title>
        <authorList>
            <person name="Yoon J.-H."/>
        </authorList>
    </citation>
    <scope>NUCLEOTIDE SEQUENCE [LARGE SCALE GENOMIC DNA]</scope>
    <source>
        <strain evidence="1 2">OISW-25</strain>
    </source>
</reference>
<evidence type="ECO:0000313" key="2">
    <source>
        <dbReference type="Proteomes" id="UP000307702"/>
    </source>
</evidence>
<sequence>MNQTNKTLSLYHKLEKYPLGKKLFSMMVSRVAPYFATINPKISSLVPNQCTCLIKKRKKVFNHIKTVHVIAICNGLEMAMGVMAEASVPKHLRWIPKGMTVDYTAKAASDIRCVATVNADYWRPGDMLVNITAYDDNDVIVVKGYIKLWISEKPKVLTIKAIYNRNVYFYVSFEVNLLSDKSLCTIILLAV</sequence>
<dbReference type="Pfam" id="PF14539">
    <property type="entry name" value="DUF4442"/>
    <property type="match status" value="1"/>
</dbReference>
<gene>
    <name evidence="1" type="ORF">FCS21_08325</name>
</gene>
<evidence type="ECO:0000313" key="1">
    <source>
        <dbReference type="EMBL" id="TMM45389.1"/>
    </source>
</evidence>
<dbReference type="InterPro" id="IPR029069">
    <property type="entry name" value="HotDog_dom_sf"/>
</dbReference>
<dbReference type="InterPro" id="IPR027961">
    <property type="entry name" value="DUF4442"/>
</dbReference>
<proteinExistence type="predicted"/>
<keyword evidence="2" id="KW-1185">Reference proteome</keyword>
<dbReference type="Gene3D" id="3.10.129.10">
    <property type="entry name" value="Hotdog Thioesterase"/>
    <property type="match status" value="1"/>
</dbReference>